<evidence type="ECO:0000313" key="3">
    <source>
        <dbReference type="Proteomes" id="UP000444721"/>
    </source>
</evidence>
<comment type="caution">
    <text evidence="2">The sequence shown here is derived from an EMBL/GenBank/DDBJ whole genome shotgun (WGS) entry which is preliminary data.</text>
</comment>
<feature type="region of interest" description="Disordered" evidence="1">
    <location>
        <begin position="328"/>
        <end position="352"/>
    </location>
</feature>
<proteinExistence type="predicted"/>
<protein>
    <submittedName>
        <fullName evidence="2">Uncharacterized protein</fullName>
    </submittedName>
</protein>
<dbReference type="OMA" id="HINTWEN"/>
<dbReference type="VEuPathDB" id="AmoebaDB:NfTy_065290"/>
<keyword evidence="3" id="KW-1185">Reference proteome</keyword>
<dbReference type="SUPFAM" id="SSF50998">
    <property type="entry name" value="Quinoprotein alcohol dehydrogenase-like"/>
    <property type="match status" value="1"/>
</dbReference>
<dbReference type="VEuPathDB" id="AmoebaDB:NF0130500"/>
<organism evidence="2 3">
    <name type="scientific">Naegleria fowleri</name>
    <name type="common">Brain eating amoeba</name>
    <dbReference type="NCBI Taxonomy" id="5763"/>
    <lineage>
        <taxon>Eukaryota</taxon>
        <taxon>Discoba</taxon>
        <taxon>Heterolobosea</taxon>
        <taxon>Tetramitia</taxon>
        <taxon>Eutetramitia</taxon>
        <taxon>Vahlkampfiidae</taxon>
        <taxon>Naegleria</taxon>
    </lineage>
</organism>
<dbReference type="RefSeq" id="XP_044561039.1">
    <property type="nucleotide sequence ID" value="XM_044708068.1"/>
</dbReference>
<evidence type="ECO:0000313" key="2">
    <source>
        <dbReference type="EMBL" id="KAF0976326.1"/>
    </source>
</evidence>
<name>A0A6A5BN13_NAEFO</name>
<feature type="region of interest" description="Disordered" evidence="1">
    <location>
        <begin position="625"/>
        <end position="651"/>
    </location>
</feature>
<dbReference type="InterPro" id="IPR011047">
    <property type="entry name" value="Quinoprotein_ADH-like_sf"/>
</dbReference>
<gene>
    <name evidence="2" type="ORF">FDP41_004632</name>
</gene>
<sequence>MQNKKMKEVKMVHPPRVGSTSSTHTFVEKVHDTMNSIPDEMIMCILENCKIHDVVISFQYVNKQFYEQCKIYIKEVKKRYFLFGAYRYDLQKHELKFIPHIIFPKFELHASNVDKKDPHIIDQDPRDVLLLPTNSNQNAHSKTFQHDSSTSPHTIDLLVNFIALSKQWRKGMNNFKYHSMHMPYDSLYAYPILLFSFMNGVHSSGRQYSSGGGGGGGSSLLFHHFHSSCSTNNSNKIFCVDLETFSCVKWCVDLEQYVRSPLQVCQTFQNDRQLIIILRRVDTTFVMSLRKQTGQVEFIYNVSQDQMNVMTNETSSCVHTHTSTTFQKWKRKSGSSSVSNPPPPPQHHHFNNNMNYVSLLREQTSSFSSSSLPHETTQNSIKKRTFDCAVLTSHHLILSVYGNESSISSLISIHLKTFKTCAMATWNRLTTTFNLTITDLENEYSQRQMNPPNRIFFDVRPQGSHVHFVSCNLFLNEERTQEEISVNTNNHDTMTTTTSSTFEKQVPSNTTTTTNTTNTTHHHNLLDLENATFEYTVPIMMGTRNLQVDFTCIGSEYWLMSGTEKQKLRTELVHLKSGTKIENTSNPLAMYMVEKDSQLVGLLSVEIYDVHEMSFCPIQRVEDVQGGEGGTDSSSSSSCSNHCGTTDPIQKYNDHDEERREAVSCTTEEATTTTRHNSSVISIGNPSWRTPMDDLSKFSYQPNVQTIVLENRLYVLVSGGHGIFLYCLNIHNGNLLWKQCIIESTTTSHFSHFDVSCTLKRDVCTKTQGRSICIVGTLEEVAYFLVEVDAQSGERLGMNPHMHAWSFHERLVEQTQQSLSSLTLIPTSLHENDREDDEDKNNHRTTSPNKKCVIC</sequence>
<feature type="region of interest" description="Disordered" evidence="1">
    <location>
        <begin position="830"/>
        <end position="849"/>
    </location>
</feature>
<evidence type="ECO:0000256" key="1">
    <source>
        <dbReference type="SAM" id="MobiDB-lite"/>
    </source>
</evidence>
<dbReference type="AlphaFoldDB" id="A0A6A5BN13"/>
<dbReference type="EMBL" id="VFQX01000039">
    <property type="protein sequence ID" value="KAF0976326.1"/>
    <property type="molecule type" value="Genomic_DNA"/>
</dbReference>
<dbReference type="GeneID" id="68111850"/>
<accession>A0A6A5BN13</accession>
<dbReference type="VEuPathDB" id="AmoebaDB:FDP41_004632"/>
<reference evidence="2 3" key="1">
    <citation type="journal article" date="2019" name="Sci. Rep.">
        <title>Nanopore sequencing improves the draft genome of the human pathogenic amoeba Naegleria fowleri.</title>
        <authorList>
            <person name="Liechti N."/>
            <person name="Schurch N."/>
            <person name="Bruggmann R."/>
            <person name="Wittwer M."/>
        </authorList>
    </citation>
    <scope>NUCLEOTIDE SEQUENCE [LARGE SCALE GENOMIC DNA]</scope>
    <source>
        <strain evidence="2 3">ATCC 30894</strain>
    </source>
</reference>
<dbReference type="OrthoDB" id="10487080at2759"/>
<dbReference type="Proteomes" id="UP000444721">
    <property type="component" value="Unassembled WGS sequence"/>
</dbReference>